<proteinExistence type="predicted"/>
<evidence type="ECO:0000256" key="1">
    <source>
        <dbReference type="SAM" id="MobiDB-lite"/>
    </source>
</evidence>
<evidence type="ECO:0000313" key="2">
    <source>
        <dbReference type="EMBL" id="WAQ90222.1"/>
    </source>
</evidence>
<feature type="region of interest" description="Disordered" evidence="1">
    <location>
        <begin position="48"/>
        <end position="72"/>
    </location>
</feature>
<accession>A0ABY7D5M5</accession>
<reference evidence="2" key="1">
    <citation type="submission" date="2022-10" db="EMBL/GenBank/DDBJ databases">
        <title>Puccinia triticina Genome sequencing and assembly.</title>
        <authorList>
            <person name="Li C."/>
        </authorList>
    </citation>
    <scope>NUCLEOTIDE SEQUENCE</scope>
    <source>
        <strain evidence="2">Pt15</strain>
    </source>
</reference>
<feature type="compositionally biased region" description="Polar residues" evidence="1">
    <location>
        <begin position="48"/>
        <end position="64"/>
    </location>
</feature>
<dbReference type="EMBL" id="CP110432">
    <property type="protein sequence ID" value="WAQ90222.1"/>
    <property type="molecule type" value="Genomic_DNA"/>
</dbReference>
<dbReference type="RefSeq" id="XP_053025777.1">
    <property type="nucleotide sequence ID" value="XM_053161795.1"/>
</dbReference>
<keyword evidence="3" id="KW-1185">Reference proteome</keyword>
<protein>
    <submittedName>
        <fullName evidence="2">Uncharacterized protein</fullName>
    </submittedName>
</protein>
<organism evidence="2 3">
    <name type="scientific">Puccinia triticina</name>
    <dbReference type="NCBI Taxonomy" id="208348"/>
    <lineage>
        <taxon>Eukaryota</taxon>
        <taxon>Fungi</taxon>
        <taxon>Dikarya</taxon>
        <taxon>Basidiomycota</taxon>
        <taxon>Pucciniomycotina</taxon>
        <taxon>Pucciniomycetes</taxon>
        <taxon>Pucciniales</taxon>
        <taxon>Pucciniaceae</taxon>
        <taxon>Puccinia</taxon>
    </lineage>
</organism>
<sequence>MPPSNSGEGKSLGAAYCYQLPRCRSGGDQPDEGRGSRIPSKPNAQALNQLAQRDSQPSKGTRTHVTGHAGDWAIRHPPEANVWVEIRYACWKSPDL</sequence>
<dbReference type="GeneID" id="77802690"/>
<evidence type="ECO:0000313" key="3">
    <source>
        <dbReference type="Proteomes" id="UP001164743"/>
    </source>
</evidence>
<gene>
    <name evidence="2" type="ORF">PtA15_12A209</name>
</gene>
<dbReference type="Proteomes" id="UP001164743">
    <property type="component" value="Chromosome 12A"/>
</dbReference>
<name>A0ABY7D5M5_9BASI</name>